<protein>
    <recommendedName>
        <fullName evidence="2">DUF885 domain-containing protein</fullName>
    </recommendedName>
</protein>
<dbReference type="InterPro" id="IPR010281">
    <property type="entry name" value="DUF885"/>
</dbReference>
<reference evidence="1" key="1">
    <citation type="submission" date="2020-02" db="EMBL/GenBank/DDBJ databases">
        <authorList>
            <person name="Meier V. D."/>
        </authorList>
    </citation>
    <scope>NUCLEOTIDE SEQUENCE</scope>
    <source>
        <strain evidence="1">AVDCRST_MAG19</strain>
    </source>
</reference>
<name>A0A6J4UPC9_9BACT</name>
<sequence length="581" mass="63702">MADAAVPHRAPDPDPAARRACDAWLDDFFAHYYRCRPVNATFVGVHEHDHALPDFSPEGSARTAAEMRDLRARLASIPTAGLPEARRHDLLLADGFLEIQLWEDAAPHFHRGNPALYTGEAVFSVLGLFLRDTEPLAERAEAAIARMNALPGFLAQARANLREAPVAWTEQAIREARSGVTYFRDGLRILAAERGIDAPGFLAAAEIARAAFAEHAARLEQDLLPRSSDAYACGREAFDRYLARGHCLTSGHDAAWVEAYAQAALERHRATLVERAREIDPSRTPEELLAGLADRHPTVEGYYRAYAEVWEAARQAALDHDLLSWPDHPIAYVPIPPSDREAAAGLYYLPYRCPPPFGRHEVHRYLVPPVEPGIPPAEQERRLRAANDSVIALNHVVHHGGLGHHVQNWHAFRADSRIGRIAGVDSASRLALFCAGTLVEGWACYATDLMDEIGFLTPLQSLAEQQSRVRMAGRAVVDVALHTGALTLDQAAAFYEREIGMPPAASHAEAVKNSMFPGAAMMYLIGTDAIHDLRRTNADRDGAAFSLRAFHDRFLSYGAIPVPLIAASMLARETPVGTAMA</sequence>
<dbReference type="PANTHER" id="PTHR33361:SF15">
    <property type="entry name" value="DUF885 FAMILY LIPOPROTEIN"/>
    <property type="match status" value="1"/>
</dbReference>
<dbReference type="AlphaFoldDB" id="A0A6J4UPC9"/>
<gene>
    <name evidence="1" type="ORF">AVDCRST_MAG19-1278</name>
</gene>
<organism evidence="1">
    <name type="scientific">uncultured Thermomicrobiales bacterium</name>
    <dbReference type="NCBI Taxonomy" id="1645740"/>
    <lineage>
        <taxon>Bacteria</taxon>
        <taxon>Pseudomonadati</taxon>
        <taxon>Thermomicrobiota</taxon>
        <taxon>Thermomicrobia</taxon>
        <taxon>Thermomicrobiales</taxon>
        <taxon>environmental samples</taxon>
    </lineage>
</organism>
<dbReference type="PANTHER" id="PTHR33361">
    <property type="entry name" value="GLR0591 PROTEIN"/>
    <property type="match status" value="1"/>
</dbReference>
<evidence type="ECO:0000313" key="1">
    <source>
        <dbReference type="EMBL" id="CAA9556751.1"/>
    </source>
</evidence>
<dbReference type="EMBL" id="CADCWL010000055">
    <property type="protein sequence ID" value="CAA9556751.1"/>
    <property type="molecule type" value="Genomic_DNA"/>
</dbReference>
<dbReference type="Pfam" id="PF05960">
    <property type="entry name" value="DUF885"/>
    <property type="match status" value="1"/>
</dbReference>
<proteinExistence type="predicted"/>
<evidence type="ECO:0008006" key="2">
    <source>
        <dbReference type="Google" id="ProtNLM"/>
    </source>
</evidence>
<accession>A0A6J4UPC9</accession>